<accession>A0A285IEA3</accession>
<dbReference type="EMBL" id="OBDZ01000041">
    <property type="protein sequence ID" value="SNY46295.1"/>
    <property type="molecule type" value="Genomic_DNA"/>
</dbReference>
<feature type="transmembrane region" description="Helical" evidence="1">
    <location>
        <begin position="33"/>
        <end position="53"/>
    </location>
</feature>
<feature type="transmembrane region" description="Helical" evidence="1">
    <location>
        <begin position="9"/>
        <end position="27"/>
    </location>
</feature>
<dbReference type="AlphaFoldDB" id="A0A285IEA3"/>
<sequence length="70" mass="8182">MIKKYIKEIWLCLAWISGWIFVTWSLVDLFGNWIWKLSGGLLLLGLVGYRFIFKIVLDGLYVLSLEDKEG</sequence>
<keyword evidence="1" id="KW-0812">Transmembrane</keyword>
<organism evidence="2 3">
    <name type="scientific">Orenia metallireducens</name>
    <dbReference type="NCBI Taxonomy" id="1413210"/>
    <lineage>
        <taxon>Bacteria</taxon>
        <taxon>Bacillati</taxon>
        <taxon>Bacillota</taxon>
        <taxon>Clostridia</taxon>
        <taxon>Halanaerobiales</taxon>
        <taxon>Halobacteroidaceae</taxon>
        <taxon>Orenia</taxon>
    </lineage>
</organism>
<reference evidence="3" key="1">
    <citation type="submission" date="2017-09" db="EMBL/GenBank/DDBJ databases">
        <authorList>
            <person name="Varghese N."/>
            <person name="Submissions S."/>
        </authorList>
    </citation>
    <scope>NUCLEOTIDE SEQUENCE [LARGE SCALE GENOMIC DNA]</scope>
    <source>
        <strain evidence="3">MSL47</strain>
    </source>
</reference>
<keyword evidence="3" id="KW-1185">Reference proteome</keyword>
<protein>
    <submittedName>
        <fullName evidence="2">Uncharacterized protein</fullName>
    </submittedName>
</protein>
<name>A0A285IEA3_9FIRM</name>
<evidence type="ECO:0000256" key="1">
    <source>
        <dbReference type="SAM" id="Phobius"/>
    </source>
</evidence>
<proteinExistence type="predicted"/>
<evidence type="ECO:0000313" key="3">
    <source>
        <dbReference type="Proteomes" id="UP000219573"/>
    </source>
</evidence>
<dbReference type="Proteomes" id="UP000219573">
    <property type="component" value="Unassembled WGS sequence"/>
</dbReference>
<dbReference type="RefSeq" id="WP_097019511.1">
    <property type="nucleotide sequence ID" value="NZ_OBDZ01000041.1"/>
</dbReference>
<keyword evidence="1" id="KW-1133">Transmembrane helix</keyword>
<evidence type="ECO:0000313" key="2">
    <source>
        <dbReference type="EMBL" id="SNY46295.1"/>
    </source>
</evidence>
<gene>
    <name evidence="2" type="ORF">SAMN06265827_14127</name>
</gene>
<dbReference type="OrthoDB" id="2112932at2"/>
<keyword evidence="1" id="KW-0472">Membrane</keyword>